<evidence type="ECO:0000256" key="2">
    <source>
        <dbReference type="SAM" id="MobiDB-lite"/>
    </source>
</evidence>
<dbReference type="InterPro" id="IPR045791">
    <property type="entry name" value="Sema4F_C"/>
</dbReference>
<gene>
    <name evidence="5" type="primary">LOC115023962</name>
</gene>
<reference evidence="5" key="1">
    <citation type="submission" date="2025-08" db="UniProtKB">
        <authorList>
            <consortium name="RefSeq"/>
        </authorList>
    </citation>
    <scope>IDENTIFICATION</scope>
</reference>
<evidence type="ECO:0000313" key="4">
    <source>
        <dbReference type="Proteomes" id="UP000504630"/>
    </source>
</evidence>
<sequence>MTVKLRDVKADAKKETYFTPIYDSDRGELHRVAVVGQNATLLQEIALFTSQEPVNNILLHQGLALVGSPLSLARVQAEGCALYAGCKVCGRARGLGCVWSTEETACRPTTADPGPGDVVDNALRKCDREEGRCNPSMRELRVSLGLRLLLPCVQLSPRPCSWEHPPHRHTRQHHSDLEVTVTEDTLGKYTCTCQEAGPGIGDPTPKKKKLQESVKAWQLKYNAMEQSAKDLAEKDSSWEMKQTEHQKLLNQVEEQVQQRDAEIQHLKMDKEALAQTLTENSNMLVSNNTELQDPETPELEDGNETDGNETEGRQQGTREEVQK</sequence>
<dbReference type="KEGG" id="cgob:115023962"/>
<feature type="compositionally biased region" description="Polar residues" evidence="2">
    <location>
        <begin position="278"/>
        <end position="291"/>
    </location>
</feature>
<dbReference type="Proteomes" id="UP000504630">
    <property type="component" value="Chromosome 18"/>
</dbReference>
<dbReference type="InParanoid" id="A0A6J2RJT0"/>
<feature type="compositionally biased region" description="Acidic residues" evidence="2">
    <location>
        <begin position="292"/>
        <end position="309"/>
    </location>
</feature>
<organism evidence="4 5">
    <name type="scientific">Cottoperca gobio</name>
    <name type="common">Frogmouth</name>
    <name type="synonym">Aphritis gobio</name>
    <dbReference type="NCBI Taxonomy" id="56716"/>
    <lineage>
        <taxon>Eukaryota</taxon>
        <taxon>Metazoa</taxon>
        <taxon>Chordata</taxon>
        <taxon>Craniata</taxon>
        <taxon>Vertebrata</taxon>
        <taxon>Euteleostomi</taxon>
        <taxon>Actinopterygii</taxon>
        <taxon>Neopterygii</taxon>
        <taxon>Teleostei</taxon>
        <taxon>Neoteleostei</taxon>
        <taxon>Acanthomorphata</taxon>
        <taxon>Eupercaria</taxon>
        <taxon>Perciformes</taxon>
        <taxon>Notothenioidei</taxon>
        <taxon>Bovichtidae</taxon>
        <taxon>Cottoperca</taxon>
    </lineage>
</organism>
<dbReference type="Pfam" id="PF19428">
    <property type="entry name" value="Sema4F_C"/>
    <property type="match status" value="1"/>
</dbReference>
<evidence type="ECO:0000259" key="3">
    <source>
        <dbReference type="Pfam" id="PF19428"/>
    </source>
</evidence>
<protein>
    <submittedName>
        <fullName evidence="5">Semaphorin-4F-like</fullName>
    </submittedName>
</protein>
<accession>A0A6J2RJT0</accession>
<feature type="region of interest" description="Disordered" evidence="2">
    <location>
        <begin position="278"/>
        <end position="323"/>
    </location>
</feature>
<name>A0A6J2RJT0_COTGO</name>
<feature type="domain" description="Semaphorin 4F C-terminal" evidence="3">
    <location>
        <begin position="142"/>
        <end position="198"/>
    </location>
</feature>
<keyword evidence="1" id="KW-0175">Coiled coil</keyword>
<dbReference type="AlphaFoldDB" id="A0A6J2RJT0"/>
<dbReference type="GeneID" id="115023962"/>
<feature type="coiled-coil region" evidence="1">
    <location>
        <begin position="207"/>
        <end position="269"/>
    </location>
</feature>
<dbReference type="RefSeq" id="XP_029311193.1">
    <property type="nucleotide sequence ID" value="XM_029455333.1"/>
</dbReference>
<keyword evidence="4" id="KW-1185">Reference proteome</keyword>
<evidence type="ECO:0000256" key="1">
    <source>
        <dbReference type="SAM" id="Coils"/>
    </source>
</evidence>
<feature type="compositionally biased region" description="Basic and acidic residues" evidence="2">
    <location>
        <begin position="310"/>
        <end position="323"/>
    </location>
</feature>
<dbReference type="OrthoDB" id="9988752at2759"/>
<evidence type="ECO:0000313" key="5">
    <source>
        <dbReference type="RefSeq" id="XP_029311193.1"/>
    </source>
</evidence>
<proteinExistence type="predicted"/>